<feature type="binding site" evidence="7">
    <location>
        <position position="297"/>
    </location>
    <ligand>
        <name>substrate</name>
    </ligand>
</feature>
<protein>
    <recommendedName>
        <fullName evidence="7">4-hydroxythreonine-4-phosphate dehydrogenase</fullName>
        <ecNumber evidence="7">1.1.1.262</ecNumber>
    </recommendedName>
    <alternativeName>
        <fullName evidence="7">4-(phosphohydroxy)-L-threonine dehydrogenase</fullName>
    </alternativeName>
</protein>
<sequence length="344" mass="36839">MPRSKMRSSGKPVAITLGEPAGIGPDLTLQAWFNRRKLGLPPFYVRGDLQLLSQRAEKLELPVHFESCSPDQASDRFSHALPVVQTGPSLTDMPGEEDPAAATSVINSIEACVQDVFDGVAIGVVTNPINKAALYRAGFKHPGHTEFLGALAEEFWPGQPSKPVMMIAGPDLMVVPVTIHVPLSAVPQQLTEDLIVETAQIVANDMTSRFGFKNPRLALCGLNPHAGENGALGTEDQDIIVPAVERLKAMGIAASGPHPADTMFHPEARLKYDCALGMYHDQVLVPAKTIGFDDSVNVTLGLPFIRTSPDHGTAYTLAGTGMARIDSFCAAIRMTHALAHPETL</sequence>
<keyword evidence="3 7" id="KW-0521">NADP</keyword>
<comment type="function">
    <text evidence="7">Catalyzes the NAD(P)-dependent oxidation of 4-(phosphooxy)-L-threonine (HTP) into 2-amino-3-oxo-4-(phosphooxy)butyric acid which spontaneously decarboxylates to form 3-amino-2-oxopropyl phosphate (AHAP).</text>
</comment>
<dbReference type="STRING" id="388408.LAX5112_03875"/>
<accession>A0A0M7AIK5</accession>
<keyword evidence="5 7" id="KW-0520">NAD</keyword>
<keyword evidence="9" id="KW-1185">Reference proteome</keyword>
<comment type="subunit">
    <text evidence="7">Homodimer.</text>
</comment>
<keyword evidence="6 7" id="KW-0664">Pyridoxine biosynthesis</keyword>
<dbReference type="GO" id="GO:0042823">
    <property type="term" value="P:pyridoxal phosphate biosynthetic process"/>
    <property type="evidence" value="ECO:0007669"/>
    <property type="project" value="UniProtKB-UniRule"/>
</dbReference>
<name>A0A0M7AIK5_9HYPH</name>
<evidence type="ECO:0000256" key="6">
    <source>
        <dbReference type="ARBA" id="ARBA00023096"/>
    </source>
</evidence>
<keyword evidence="7" id="KW-0862">Zinc</keyword>
<gene>
    <name evidence="8" type="primary">pdxA1</name>
    <name evidence="7" type="synonym">pdxA</name>
    <name evidence="8" type="ORF">LAX5112_03875</name>
</gene>
<dbReference type="Proteomes" id="UP000053235">
    <property type="component" value="Unassembled WGS sequence"/>
</dbReference>
<dbReference type="GO" id="GO:0050897">
    <property type="term" value="F:cobalt ion binding"/>
    <property type="evidence" value="ECO:0007669"/>
    <property type="project" value="UniProtKB-UniRule"/>
</dbReference>
<dbReference type="GO" id="GO:0050570">
    <property type="term" value="F:4-hydroxythreonine-4-phosphate dehydrogenase activity"/>
    <property type="evidence" value="ECO:0007669"/>
    <property type="project" value="UniProtKB-UniRule"/>
</dbReference>
<dbReference type="UniPathway" id="UPA00244">
    <property type="reaction ID" value="UER00312"/>
</dbReference>
<dbReference type="PANTHER" id="PTHR30004">
    <property type="entry name" value="4-HYDROXYTHREONINE-4-PHOSPHATE DEHYDROGENASE"/>
    <property type="match status" value="1"/>
</dbReference>
<comment type="cofactor">
    <cofactor evidence="7">
        <name>Zn(2+)</name>
        <dbReference type="ChEBI" id="CHEBI:29105"/>
    </cofactor>
    <cofactor evidence="7">
        <name>Mg(2+)</name>
        <dbReference type="ChEBI" id="CHEBI:18420"/>
    </cofactor>
    <cofactor evidence="7">
        <name>Co(2+)</name>
        <dbReference type="ChEBI" id="CHEBI:48828"/>
    </cofactor>
    <text evidence="7">Binds 1 divalent metal cation per subunit. Can use ions such as Zn(2+), Mg(2+) or Co(2+).</text>
</comment>
<feature type="binding site" evidence="7">
    <location>
        <position position="144"/>
    </location>
    <ligand>
        <name>substrate</name>
    </ligand>
</feature>
<dbReference type="GO" id="GO:0000287">
    <property type="term" value="F:magnesium ion binding"/>
    <property type="evidence" value="ECO:0007669"/>
    <property type="project" value="UniProtKB-UniRule"/>
</dbReference>
<reference evidence="9" key="1">
    <citation type="submission" date="2015-07" db="EMBL/GenBank/DDBJ databases">
        <authorList>
            <person name="Rodrigo-Torres Lidia"/>
            <person name="Arahal R.David."/>
        </authorList>
    </citation>
    <scope>NUCLEOTIDE SEQUENCE [LARGE SCALE GENOMIC DNA]</scope>
    <source>
        <strain evidence="9">CECT 5112</strain>
    </source>
</reference>
<feature type="binding site" evidence="7">
    <location>
        <position position="288"/>
    </location>
    <ligand>
        <name>substrate</name>
    </ligand>
</feature>
<feature type="binding site" evidence="7">
    <location>
        <position position="145"/>
    </location>
    <ligand>
        <name>substrate</name>
    </ligand>
</feature>
<dbReference type="GO" id="GO:0008270">
    <property type="term" value="F:zinc ion binding"/>
    <property type="evidence" value="ECO:0007669"/>
    <property type="project" value="UniProtKB-UniRule"/>
</dbReference>
<dbReference type="Gene3D" id="3.40.718.10">
    <property type="entry name" value="Isopropylmalate Dehydrogenase"/>
    <property type="match status" value="1"/>
</dbReference>
<keyword evidence="4 7" id="KW-0560">Oxidoreductase</keyword>
<dbReference type="InterPro" id="IPR005255">
    <property type="entry name" value="PdxA_fam"/>
</dbReference>
<evidence type="ECO:0000256" key="1">
    <source>
        <dbReference type="ARBA" id="ARBA00022490"/>
    </source>
</evidence>
<evidence type="ECO:0000256" key="4">
    <source>
        <dbReference type="ARBA" id="ARBA00023002"/>
    </source>
</evidence>
<evidence type="ECO:0000256" key="7">
    <source>
        <dbReference type="HAMAP-Rule" id="MF_00536"/>
    </source>
</evidence>
<evidence type="ECO:0000256" key="3">
    <source>
        <dbReference type="ARBA" id="ARBA00022857"/>
    </source>
</evidence>
<keyword evidence="1 7" id="KW-0963">Cytoplasm</keyword>
<dbReference type="Pfam" id="PF04166">
    <property type="entry name" value="PdxA"/>
    <property type="match status" value="1"/>
</dbReference>
<dbReference type="SUPFAM" id="SSF53659">
    <property type="entry name" value="Isocitrate/Isopropylmalate dehydrogenase-like"/>
    <property type="match status" value="1"/>
</dbReference>
<dbReference type="OrthoDB" id="9801783at2"/>
<evidence type="ECO:0000256" key="2">
    <source>
        <dbReference type="ARBA" id="ARBA00022723"/>
    </source>
</evidence>
<dbReference type="GO" id="GO:0008615">
    <property type="term" value="P:pyridoxine biosynthetic process"/>
    <property type="evidence" value="ECO:0007669"/>
    <property type="project" value="UniProtKB-UniRule"/>
</dbReference>
<dbReference type="RefSeq" id="WP_082429171.1">
    <property type="nucleotide sequence ID" value="NZ_CXWD01000017.1"/>
</dbReference>
<feature type="binding site" evidence="7">
    <location>
        <position position="180"/>
    </location>
    <ligand>
        <name>a divalent metal cation</name>
        <dbReference type="ChEBI" id="CHEBI:60240"/>
        <note>ligand shared between dimeric partners</note>
    </ligand>
</feature>
<comment type="subcellular location">
    <subcellularLocation>
        <location evidence="7">Cytoplasm</location>
    </subcellularLocation>
</comment>
<dbReference type="InterPro" id="IPR037510">
    <property type="entry name" value="PdxA"/>
</dbReference>
<evidence type="ECO:0000313" key="8">
    <source>
        <dbReference type="EMBL" id="CTQ74477.1"/>
    </source>
</evidence>
<dbReference type="NCBIfam" id="NF003699">
    <property type="entry name" value="PRK05312.1"/>
    <property type="match status" value="1"/>
</dbReference>
<dbReference type="EC" id="1.1.1.262" evidence="7"/>
<comment type="pathway">
    <text evidence="7">Cofactor biosynthesis; pyridoxine 5'-phosphate biosynthesis; pyridoxine 5'-phosphate from D-erythrose 4-phosphate: step 4/5.</text>
</comment>
<feature type="binding site" evidence="7">
    <location>
        <position position="225"/>
    </location>
    <ligand>
        <name>a divalent metal cation</name>
        <dbReference type="ChEBI" id="CHEBI:60240"/>
        <note>ligand shared between dimeric partners</note>
    </ligand>
</feature>
<keyword evidence="2 7" id="KW-0479">Metal-binding</keyword>
<dbReference type="HAMAP" id="MF_00536">
    <property type="entry name" value="PdxA"/>
    <property type="match status" value="1"/>
</dbReference>
<comment type="catalytic activity">
    <reaction evidence="7">
        <text>4-(phosphooxy)-L-threonine + NAD(+) = 3-amino-2-oxopropyl phosphate + CO2 + NADH</text>
        <dbReference type="Rhea" id="RHEA:32275"/>
        <dbReference type="ChEBI" id="CHEBI:16526"/>
        <dbReference type="ChEBI" id="CHEBI:57279"/>
        <dbReference type="ChEBI" id="CHEBI:57540"/>
        <dbReference type="ChEBI" id="CHEBI:57945"/>
        <dbReference type="ChEBI" id="CHEBI:58452"/>
        <dbReference type="EC" id="1.1.1.262"/>
    </reaction>
</comment>
<proteinExistence type="inferred from homology"/>
<keyword evidence="7" id="KW-0170">Cobalt</keyword>
<organism evidence="8 9">
    <name type="scientific">Roseibium alexandrii</name>
    <dbReference type="NCBI Taxonomy" id="388408"/>
    <lineage>
        <taxon>Bacteria</taxon>
        <taxon>Pseudomonadati</taxon>
        <taxon>Pseudomonadota</taxon>
        <taxon>Alphaproteobacteria</taxon>
        <taxon>Hyphomicrobiales</taxon>
        <taxon>Stappiaceae</taxon>
        <taxon>Roseibium</taxon>
    </lineage>
</organism>
<evidence type="ECO:0000256" key="5">
    <source>
        <dbReference type="ARBA" id="ARBA00023027"/>
    </source>
</evidence>
<dbReference type="NCBIfam" id="TIGR00557">
    <property type="entry name" value="pdxA"/>
    <property type="match status" value="1"/>
</dbReference>
<comment type="miscellaneous">
    <text evidence="7">The active site is located at the dimer interface.</text>
</comment>
<dbReference type="GO" id="GO:0051287">
    <property type="term" value="F:NAD binding"/>
    <property type="evidence" value="ECO:0007669"/>
    <property type="project" value="InterPro"/>
</dbReference>
<feature type="binding site" evidence="7">
    <location>
        <position position="280"/>
    </location>
    <ligand>
        <name>a divalent metal cation</name>
        <dbReference type="ChEBI" id="CHEBI:60240"/>
        <note>ligand shared between dimeric partners</note>
    </ligand>
</feature>
<comment type="similarity">
    <text evidence="7">Belongs to the PdxA family.</text>
</comment>
<dbReference type="EMBL" id="CXWD01000017">
    <property type="protein sequence ID" value="CTQ74477.1"/>
    <property type="molecule type" value="Genomic_DNA"/>
</dbReference>
<evidence type="ECO:0000313" key="9">
    <source>
        <dbReference type="Proteomes" id="UP000053235"/>
    </source>
</evidence>
<dbReference type="AlphaFoldDB" id="A0A0M7AIK5"/>
<dbReference type="PANTHER" id="PTHR30004:SF6">
    <property type="entry name" value="D-THREONATE 4-PHOSPHATE DEHYDROGENASE"/>
    <property type="match status" value="1"/>
</dbReference>
<feature type="binding site" evidence="7">
    <location>
        <position position="306"/>
    </location>
    <ligand>
        <name>substrate</name>
    </ligand>
</feature>
<dbReference type="GO" id="GO:0005737">
    <property type="term" value="C:cytoplasm"/>
    <property type="evidence" value="ECO:0007669"/>
    <property type="project" value="UniProtKB-SubCell"/>
</dbReference>
<keyword evidence="7" id="KW-0460">Magnesium</keyword>